<evidence type="ECO:0000313" key="2">
    <source>
        <dbReference type="Proteomes" id="UP000717328"/>
    </source>
</evidence>
<organism evidence="1 2">
    <name type="scientific">Sphagnurus paluster</name>
    <dbReference type="NCBI Taxonomy" id="117069"/>
    <lineage>
        <taxon>Eukaryota</taxon>
        <taxon>Fungi</taxon>
        <taxon>Dikarya</taxon>
        <taxon>Basidiomycota</taxon>
        <taxon>Agaricomycotina</taxon>
        <taxon>Agaricomycetes</taxon>
        <taxon>Agaricomycetidae</taxon>
        <taxon>Agaricales</taxon>
        <taxon>Tricholomatineae</taxon>
        <taxon>Lyophyllaceae</taxon>
        <taxon>Sphagnurus</taxon>
    </lineage>
</organism>
<name>A0A9P7GKC7_9AGAR</name>
<proteinExistence type="predicted"/>
<accession>A0A9P7GKC7</accession>
<protein>
    <submittedName>
        <fullName evidence="1">Uncharacterized protein</fullName>
    </submittedName>
</protein>
<evidence type="ECO:0000313" key="1">
    <source>
        <dbReference type="EMBL" id="KAG5650855.1"/>
    </source>
</evidence>
<keyword evidence="2" id="KW-1185">Reference proteome</keyword>
<dbReference type="OrthoDB" id="3197409at2759"/>
<gene>
    <name evidence="1" type="ORF">H0H81_010735</name>
</gene>
<reference evidence="1" key="2">
    <citation type="submission" date="2021-10" db="EMBL/GenBank/DDBJ databases">
        <title>Phylogenomics reveals ancestral predisposition of the termite-cultivated fungus Termitomyces towards a domesticated lifestyle.</title>
        <authorList>
            <person name="Auxier B."/>
            <person name="Grum-Grzhimaylo A."/>
            <person name="Cardenas M.E."/>
            <person name="Lodge J.D."/>
            <person name="Laessoe T."/>
            <person name="Pedersen O."/>
            <person name="Smith M.E."/>
            <person name="Kuyper T.W."/>
            <person name="Franco-Molano E.A."/>
            <person name="Baroni T.J."/>
            <person name="Aanen D.K."/>
        </authorList>
    </citation>
    <scope>NUCLEOTIDE SEQUENCE</scope>
    <source>
        <strain evidence="1">D49</strain>
    </source>
</reference>
<dbReference type="Proteomes" id="UP000717328">
    <property type="component" value="Unassembled WGS sequence"/>
</dbReference>
<comment type="caution">
    <text evidence="1">The sequence shown here is derived from an EMBL/GenBank/DDBJ whole genome shotgun (WGS) entry which is preliminary data.</text>
</comment>
<dbReference type="EMBL" id="JABCKI010000347">
    <property type="protein sequence ID" value="KAG5650855.1"/>
    <property type="molecule type" value="Genomic_DNA"/>
</dbReference>
<sequence>MSTTTTSSADSLTSWVQTGFTTLYSFNTTDTELQSSFDALFSPKVKILVNFKDVTLDAFKADIKNRDSPAVGSSIVWKELIEVPKSESESDVSFGPVSFHLFVVDTPSQTEIVAGWFIVTRSLKFRIRVGHAQTIETIAFSAKNVPLCPAPPQTNIDPAIHRIIRDASVKSGNQQRIVELFQTVSDQAAPIHLQGVPSEGSASPAA</sequence>
<reference evidence="1" key="1">
    <citation type="submission" date="2021-02" db="EMBL/GenBank/DDBJ databases">
        <authorList>
            <person name="Nieuwenhuis M."/>
            <person name="Van De Peppel L.J.J."/>
        </authorList>
    </citation>
    <scope>NUCLEOTIDE SEQUENCE</scope>
    <source>
        <strain evidence="1">D49</strain>
    </source>
</reference>
<dbReference type="AlphaFoldDB" id="A0A9P7GKC7"/>